<reference evidence="1 2" key="1">
    <citation type="submission" date="2011-07" db="EMBL/GenBank/DDBJ databases">
        <title>The complete genome of chromosome of Emticicia oligotrophica DSM 17448.</title>
        <authorList>
            <consortium name="US DOE Joint Genome Institute (JGI-PGF)"/>
            <person name="Lucas S."/>
            <person name="Han J."/>
            <person name="Lapidus A."/>
            <person name="Bruce D."/>
            <person name="Goodwin L."/>
            <person name="Pitluck S."/>
            <person name="Peters L."/>
            <person name="Kyrpides N."/>
            <person name="Mavromatis K."/>
            <person name="Ivanova N."/>
            <person name="Ovchinnikova G."/>
            <person name="Teshima H."/>
            <person name="Detter J.C."/>
            <person name="Tapia R."/>
            <person name="Han C."/>
            <person name="Land M."/>
            <person name="Hauser L."/>
            <person name="Markowitz V."/>
            <person name="Cheng J.-F."/>
            <person name="Hugenholtz P."/>
            <person name="Woyke T."/>
            <person name="Wu D."/>
            <person name="Tindall B."/>
            <person name="Pomrenke H."/>
            <person name="Brambilla E."/>
            <person name="Klenk H.-P."/>
            <person name="Eisen J.A."/>
        </authorList>
    </citation>
    <scope>NUCLEOTIDE SEQUENCE [LARGE SCALE GENOMIC DNA]</scope>
    <source>
        <strain evidence="1 2">DSM 17448</strain>
    </source>
</reference>
<evidence type="ECO:0000313" key="2">
    <source>
        <dbReference type="Proteomes" id="UP000002875"/>
    </source>
</evidence>
<dbReference type="Proteomes" id="UP000002875">
    <property type="component" value="Chromosome"/>
</dbReference>
<proteinExistence type="predicted"/>
<gene>
    <name evidence="1" type="ordered locus">Emtol_1090</name>
</gene>
<protein>
    <submittedName>
        <fullName evidence="1">Uncharacterized protein</fullName>
    </submittedName>
</protein>
<name>A0ABN4AJB7_EMTOG</name>
<sequence>MLLEEIVEKSYKLFESYTIGQTLDVCKRCCVSDADEARLINTPLRAVSSSVLRSGYFESARAYSDRELWEMKHFLPRVLALVSNFDFPTVSVEEVFLRLELHKPEYWTNEELQLLQDFSVEFFKKCLLFYPYSPDGDDLSSYLTMFAVANFQLKPILDAWTNAESIESTFQFKDFILYSFNPQNQSTFKTSFNKTISNWLSDASVKKRFSIKIDQILTENKNLDLDTLQELNLLRELINM</sequence>
<evidence type="ECO:0000313" key="1">
    <source>
        <dbReference type="EMBL" id="AFK02240.1"/>
    </source>
</evidence>
<dbReference type="RefSeq" id="WP_015027940.1">
    <property type="nucleotide sequence ID" value="NC_018748.1"/>
</dbReference>
<dbReference type="EMBL" id="CP002961">
    <property type="protein sequence ID" value="AFK02240.1"/>
    <property type="molecule type" value="Genomic_DNA"/>
</dbReference>
<keyword evidence="2" id="KW-1185">Reference proteome</keyword>
<accession>A0ABN4AJB7</accession>
<organism evidence="1 2">
    <name type="scientific">Emticicia oligotrophica (strain DSM 17448 / CIP 109782 / MTCC 6937 / GPTSA100-15)</name>
    <dbReference type="NCBI Taxonomy" id="929562"/>
    <lineage>
        <taxon>Bacteria</taxon>
        <taxon>Pseudomonadati</taxon>
        <taxon>Bacteroidota</taxon>
        <taxon>Cytophagia</taxon>
        <taxon>Cytophagales</taxon>
        <taxon>Leadbetterellaceae</taxon>
        <taxon>Emticicia</taxon>
    </lineage>
</organism>